<evidence type="ECO:0000256" key="9">
    <source>
        <dbReference type="ARBA" id="ARBA00023288"/>
    </source>
</evidence>
<dbReference type="InterPro" id="IPR005490">
    <property type="entry name" value="LD_TPept_cat_dom"/>
</dbReference>
<sequence length="455" mass="48828">MTGRPAQARGVVRVYLSVRKTGDRRASRPAVRTAASAGIGMVLVIGLAGCTGGDTAQVKAAPVGLSVVPRNGSGDVLPDTPIVVSAAGGTLQNVTVRARGAEVAGRISDDGSQWRSRWALTPGTRYEVIATALGPDGRTHTVTGTFTTRTVERAVTASVEAPAPGETVGVGMPIIVRFDREITDRAAVERALEVRSSKPVVGAWHWFDGQNVVFRTREHWPAHTRVRLIAHLNGVRAVRDGYATEDLDLKFKIGEAHASVANAKTHRMAVYRDGKKIRDFPISMGRGGVRKYTTTNGHHLTMEKGNPVIMDSSTVGCPPGCPGHYRLTVNWAVRISSSGEYTHSAPWSLHAQGHRNVSHGCINMSPSAARWFYHFSYRGDPFRVVGTNRELEPTNGWGYWQLGWDEWVKGSALKQALSVGPHGSEPVREPLPQAEAPATPAASPSALISPQAGGD</sequence>
<name>D1A8X9_THECD</name>
<dbReference type="GO" id="GO:0005576">
    <property type="term" value="C:extracellular region"/>
    <property type="evidence" value="ECO:0007669"/>
    <property type="project" value="TreeGrafter"/>
</dbReference>
<comment type="pathway">
    <text evidence="1 13">Cell wall biogenesis; peptidoglycan biosynthesis.</text>
</comment>
<dbReference type="Gene3D" id="2.40.440.10">
    <property type="entry name" value="L,D-transpeptidase catalytic domain-like"/>
    <property type="match status" value="1"/>
</dbReference>
<evidence type="ECO:0000256" key="10">
    <source>
        <dbReference type="ARBA" id="ARBA00023315"/>
    </source>
</evidence>
<keyword evidence="8" id="KW-0564">Palmitate</keyword>
<organism evidence="16 17">
    <name type="scientific">Thermomonospora curvata (strain ATCC 19995 / DSM 43183 / JCM 3096 / KCTC 9072 / NBRC 15933 / NCIMB 10081 / Henssen B9)</name>
    <dbReference type="NCBI Taxonomy" id="471852"/>
    <lineage>
        <taxon>Bacteria</taxon>
        <taxon>Bacillati</taxon>
        <taxon>Actinomycetota</taxon>
        <taxon>Actinomycetes</taxon>
        <taxon>Streptosporangiales</taxon>
        <taxon>Thermomonosporaceae</taxon>
        <taxon>Thermomonospora</taxon>
    </lineage>
</organism>
<dbReference type="eggNOG" id="COG1376">
    <property type="taxonomic scope" value="Bacteria"/>
</dbReference>
<dbReference type="InterPro" id="IPR041280">
    <property type="entry name" value="Big_10"/>
</dbReference>
<protein>
    <submittedName>
        <fullName evidence="16">ErfK/YbiS/YcfS/YnhG family protein</fullName>
    </submittedName>
</protein>
<evidence type="ECO:0000313" key="16">
    <source>
        <dbReference type="EMBL" id="ACY98617.1"/>
    </source>
</evidence>
<dbReference type="Pfam" id="PF03734">
    <property type="entry name" value="YkuD"/>
    <property type="match status" value="1"/>
</dbReference>
<dbReference type="GO" id="GO:0018104">
    <property type="term" value="P:peptidoglycan-protein cross-linking"/>
    <property type="evidence" value="ECO:0007669"/>
    <property type="project" value="TreeGrafter"/>
</dbReference>
<dbReference type="GO" id="GO:0071555">
    <property type="term" value="P:cell wall organization"/>
    <property type="evidence" value="ECO:0007669"/>
    <property type="project" value="UniProtKB-UniRule"/>
</dbReference>
<evidence type="ECO:0000256" key="3">
    <source>
        <dbReference type="ARBA" id="ARBA00022679"/>
    </source>
</evidence>
<evidence type="ECO:0000256" key="14">
    <source>
        <dbReference type="SAM" id="MobiDB-lite"/>
    </source>
</evidence>
<evidence type="ECO:0000256" key="5">
    <source>
        <dbReference type="ARBA" id="ARBA00022960"/>
    </source>
</evidence>
<evidence type="ECO:0000313" key="17">
    <source>
        <dbReference type="Proteomes" id="UP000001918"/>
    </source>
</evidence>
<keyword evidence="11 13" id="KW-0961">Cell wall biogenesis/degradation</keyword>
<dbReference type="STRING" id="471852.Tcur_3075"/>
<accession>D1A8X9</accession>
<feature type="active site" description="Nucleophile" evidence="13">
    <location>
        <position position="361"/>
    </location>
</feature>
<dbReference type="FunFam" id="2.40.440.10:FF:000005">
    <property type="entry name" value="L,D-transpeptidase 2"/>
    <property type="match status" value="1"/>
</dbReference>
<dbReference type="Pfam" id="PF17964">
    <property type="entry name" value="Big_10"/>
    <property type="match status" value="1"/>
</dbReference>
<dbReference type="KEGG" id="tcu:Tcur_3075"/>
<dbReference type="CDD" id="cd13432">
    <property type="entry name" value="LDT_IgD_like_2"/>
    <property type="match status" value="1"/>
</dbReference>
<dbReference type="CDD" id="cd16913">
    <property type="entry name" value="YkuD_like"/>
    <property type="match status" value="1"/>
</dbReference>
<feature type="active site" description="Proton donor/acceptor" evidence="13">
    <location>
        <position position="343"/>
    </location>
</feature>
<dbReference type="SUPFAM" id="SSF141523">
    <property type="entry name" value="L,D-transpeptidase catalytic domain-like"/>
    <property type="match status" value="1"/>
</dbReference>
<dbReference type="UniPathway" id="UPA00219"/>
<evidence type="ECO:0000256" key="2">
    <source>
        <dbReference type="ARBA" id="ARBA00022475"/>
    </source>
</evidence>
<keyword evidence="2" id="KW-1003">Cell membrane</keyword>
<dbReference type="AlphaFoldDB" id="D1A8X9"/>
<dbReference type="Gene3D" id="2.60.40.3710">
    <property type="match status" value="1"/>
</dbReference>
<dbReference type="Gene3D" id="2.60.40.3780">
    <property type="match status" value="1"/>
</dbReference>
<dbReference type="PROSITE" id="PS52029">
    <property type="entry name" value="LD_TPASE"/>
    <property type="match status" value="1"/>
</dbReference>
<evidence type="ECO:0000259" key="15">
    <source>
        <dbReference type="PROSITE" id="PS52029"/>
    </source>
</evidence>
<dbReference type="HOGENOM" id="CLU_039404_3_0_11"/>
<keyword evidence="10" id="KW-0012">Acyltransferase</keyword>
<evidence type="ECO:0000256" key="4">
    <source>
        <dbReference type="ARBA" id="ARBA00022729"/>
    </source>
</evidence>
<dbReference type="GO" id="GO:0008360">
    <property type="term" value="P:regulation of cell shape"/>
    <property type="evidence" value="ECO:0007669"/>
    <property type="project" value="UniProtKB-UniRule"/>
</dbReference>
<evidence type="ECO:0000256" key="7">
    <source>
        <dbReference type="ARBA" id="ARBA00023136"/>
    </source>
</evidence>
<keyword evidence="17" id="KW-1185">Reference proteome</keyword>
<comment type="pathway">
    <text evidence="12">Glycan biosynthesis.</text>
</comment>
<dbReference type="InterPro" id="IPR050979">
    <property type="entry name" value="LD-transpeptidase"/>
</dbReference>
<dbReference type="Proteomes" id="UP000001918">
    <property type="component" value="Chromosome"/>
</dbReference>
<keyword evidence="5 13" id="KW-0133">Cell shape</keyword>
<proteinExistence type="predicted"/>
<feature type="region of interest" description="Disordered" evidence="14">
    <location>
        <begin position="418"/>
        <end position="455"/>
    </location>
</feature>
<keyword evidence="7" id="KW-0472">Membrane</keyword>
<dbReference type="EMBL" id="CP001738">
    <property type="protein sequence ID" value="ACY98617.1"/>
    <property type="molecule type" value="Genomic_DNA"/>
</dbReference>
<keyword evidence="6 13" id="KW-0573">Peptidoglycan synthesis</keyword>
<reference evidence="16 17" key="1">
    <citation type="journal article" date="2011" name="Stand. Genomic Sci.">
        <title>Complete genome sequence of Thermomonospora curvata type strain (B9).</title>
        <authorList>
            <person name="Chertkov O."/>
            <person name="Sikorski J."/>
            <person name="Nolan M."/>
            <person name="Lapidus A."/>
            <person name="Lucas S."/>
            <person name="Del Rio T.G."/>
            <person name="Tice H."/>
            <person name="Cheng J.F."/>
            <person name="Goodwin L."/>
            <person name="Pitluck S."/>
            <person name="Liolios K."/>
            <person name="Ivanova N."/>
            <person name="Mavromatis K."/>
            <person name="Mikhailova N."/>
            <person name="Ovchinnikova G."/>
            <person name="Pati A."/>
            <person name="Chen A."/>
            <person name="Palaniappan K."/>
            <person name="Djao O.D."/>
            <person name="Land M."/>
            <person name="Hauser L."/>
            <person name="Chang Y.J."/>
            <person name="Jeffries C.D."/>
            <person name="Brettin T."/>
            <person name="Han C."/>
            <person name="Detter J.C."/>
            <person name="Rohde M."/>
            <person name="Goker M."/>
            <person name="Woyke T."/>
            <person name="Bristow J."/>
            <person name="Eisen J.A."/>
            <person name="Markowitz V."/>
            <person name="Hugenholtz P."/>
            <person name="Klenk H.P."/>
            <person name="Kyrpides N.C."/>
        </authorList>
    </citation>
    <scope>NUCLEOTIDE SEQUENCE [LARGE SCALE GENOMIC DNA]</scope>
    <source>
        <strain evidence="17">ATCC 19995 / DSM 43183 / JCM 3096 / KCTC 9072 / NBRC 15933 / NCIMB 10081 / Henssen B9</strain>
    </source>
</reference>
<gene>
    <name evidence="16" type="ordered locus">Tcur_3075</name>
</gene>
<dbReference type="GO" id="GO:0016746">
    <property type="term" value="F:acyltransferase activity"/>
    <property type="evidence" value="ECO:0007669"/>
    <property type="project" value="UniProtKB-KW"/>
</dbReference>
<keyword evidence="3" id="KW-0808">Transferase</keyword>
<dbReference type="PANTHER" id="PTHR30582">
    <property type="entry name" value="L,D-TRANSPEPTIDASE"/>
    <property type="match status" value="1"/>
</dbReference>
<dbReference type="GO" id="GO:0071972">
    <property type="term" value="F:peptidoglycan L,D-transpeptidase activity"/>
    <property type="evidence" value="ECO:0007669"/>
    <property type="project" value="TreeGrafter"/>
</dbReference>
<evidence type="ECO:0000256" key="6">
    <source>
        <dbReference type="ARBA" id="ARBA00022984"/>
    </source>
</evidence>
<evidence type="ECO:0000256" key="13">
    <source>
        <dbReference type="PROSITE-ProRule" id="PRU01373"/>
    </source>
</evidence>
<dbReference type="InterPro" id="IPR038063">
    <property type="entry name" value="Transpep_catalytic_dom"/>
</dbReference>
<dbReference type="PANTHER" id="PTHR30582:SF2">
    <property type="entry name" value="L,D-TRANSPEPTIDASE YCIB-RELATED"/>
    <property type="match status" value="1"/>
</dbReference>
<evidence type="ECO:0000256" key="11">
    <source>
        <dbReference type="ARBA" id="ARBA00023316"/>
    </source>
</evidence>
<evidence type="ECO:0000256" key="12">
    <source>
        <dbReference type="ARBA" id="ARBA00060592"/>
    </source>
</evidence>
<feature type="compositionally biased region" description="Low complexity" evidence="14">
    <location>
        <begin position="430"/>
        <end position="455"/>
    </location>
</feature>
<feature type="domain" description="L,D-TPase catalytic" evidence="15">
    <location>
        <begin position="257"/>
        <end position="385"/>
    </location>
</feature>
<keyword evidence="9" id="KW-0449">Lipoprotein</keyword>
<keyword evidence="4" id="KW-0732">Signal</keyword>
<evidence type="ECO:0000256" key="8">
    <source>
        <dbReference type="ARBA" id="ARBA00023139"/>
    </source>
</evidence>
<evidence type="ECO:0000256" key="1">
    <source>
        <dbReference type="ARBA" id="ARBA00004752"/>
    </source>
</evidence>